<dbReference type="SUPFAM" id="SSF46689">
    <property type="entry name" value="Homeodomain-like"/>
    <property type="match status" value="2"/>
</dbReference>
<keyword evidence="7" id="KW-1185">Reference proteome</keyword>
<dbReference type="SMART" id="SM00342">
    <property type="entry name" value="HTH_ARAC"/>
    <property type="match status" value="1"/>
</dbReference>
<organism evidence="6 7">
    <name type="scientific">Cohnella rhizosphaerae</name>
    <dbReference type="NCBI Taxonomy" id="1457232"/>
    <lineage>
        <taxon>Bacteria</taxon>
        <taxon>Bacillati</taxon>
        <taxon>Bacillota</taxon>
        <taxon>Bacilli</taxon>
        <taxon>Bacillales</taxon>
        <taxon>Paenibacillaceae</taxon>
        <taxon>Cohnella</taxon>
    </lineage>
</organism>
<keyword evidence="2" id="KW-0238">DNA-binding</keyword>
<dbReference type="PANTHER" id="PTHR43280">
    <property type="entry name" value="ARAC-FAMILY TRANSCRIPTIONAL REGULATOR"/>
    <property type="match status" value="1"/>
</dbReference>
<keyword evidence="4" id="KW-1133">Transmembrane helix</keyword>
<protein>
    <submittedName>
        <fullName evidence="6">Helix-turn-helix domain-containing protein</fullName>
    </submittedName>
</protein>
<keyword evidence="1" id="KW-0805">Transcription regulation</keyword>
<dbReference type="PANTHER" id="PTHR43280:SF2">
    <property type="entry name" value="HTH-TYPE TRANSCRIPTIONAL REGULATOR EXSA"/>
    <property type="match status" value="1"/>
</dbReference>
<sequence>MNRFARQKSFYKILAMFVIAISLPAISIGYLAMNYSTAHIIRQADVSSTILLNEKKLYMERQISELVYLTNQIIASDEVWKLFEPNETYPEQAEAMSGVLRFFDKIVSANKHVASLYLINKTKNYVLSDAKYSLDNFYDPEVLQVDVQGDYTVLPPRTGGAIGASNRSLVSLLRTFRNVYSGESMEVAVNIDYRDFSESLEQTRGMSSPMNLLIFDDRDRLILNHSGIEERLLRDQLAQMRNADGTSINRTFGKTDYYLSMTRSDALRWTIVYSQPYEQVVDSTRLLRRVLLSTVLIVLSISLVMAGLFSFYLYRPLAQLVADIRRRTNPASGKGKDEYAMIGSAVNTLYQQNRELQSQFDMAYPYIKQHSVFELLSGKVWDEEKLGAVIQLLGISLHKPHYVVAVLDFENTELTDRLIGDIEAFFLECEESMLLSIMSERRLVAIVNSERDKNELIDLFNRLKLRLNRGDAELTISVSKIFDSLDKLFLAYQEALQLLNHKFFVGKNEMIVSETIRPIVDRGAFYPKQQEQNLLESIRSQNAEKAAAALASLTRTLTELSYSIDYIKYVIFQVCSNLMDALSEVGGKPEEAGIDVQALWKDIHEADTLTRLEALIAAFIHDCMETAAVLKRKQHTETIAKTMDFIERHYREDLSLKEISTNVYLSPGYLSTIFKNETGMTIYDYITQVRMKAAGHLVLDPDVKIQDVALAVGYNNIQSFIRFFKKAYKMTPLEYRRSRKTTG</sequence>
<evidence type="ECO:0000313" key="7">
    <source>
        <dbReference type="Proteomes" id="UP001153404"/>
    </source>
</evidence>
<dbReference type="AlphaFoldDB" id="A0A9X4KZ47"/>
<dbReference type="GO" id="GO:0003700">
    <property type="term" value="F:DNA-binding transcription factor activity"/>
    <property type="evidence" value="ECO:0007669"/>
    <property type="project" value="InterPro"/>
</dbReference>
<dbReference type="InterPro" id="IPR041522">
    <property type="entry name" value="CdaR_GGDEF"/>
</dbReference>
<dbReference type="PROSITE" id="PS01124">
    <property type="entry name" value="HTH_ARAC_FAMILY_2"/>
    <property type="match status" value="1"/>
</dbReference>
<evidence type="ECO:0000256" key="3">
    <source>
        <dbReference type="ARBA" id="ARBA00023163"/>
    </source>
</evidence>
<dbReference type="InterPro" id="IPR020449">
    <property type="entry name" value="Tscrpt_reg_AraC-type_HTH"/>
</dbReference>
<evidence type="ECO:0000256" key="4">
    <source>
        <dbReference type="SAM" id="Phobius"/>
    </source>
</evidence>
<dbReference type="Pfam" id="PF17853">
    <property type="entry name" value="GGDEF_2"/>
    <property type="match status" value="1"/>
</dbReference>
<dbReference type="Pfam" id="PF12833">
    <property type="entry name" value="HTH_18"/>
    <property type="match status" value="1"/>
</dbReference>
<dbReference type="PRINTS" id="PR00032">
    <property type="entry name" value="HTHARAC"/>
</dbReference>
<feature type="transmembrane region" description="Helical" evidence="4">
    <location>
        <begin position="13"/>
        <end position="33"/>
    </location>
</feature>
<keyword evidence="4" id="KW-0812">Transmembrane</keyword>
<feature type="domain" description="HTH araC/xylS-type" evidence="5">
    <location>
        <begin position="640"/>
        <end position="738"/>
    </location>
</feature>
<keyword evidence="3" id="KW-0804">Transcription</keyword>
<dbReference type="GO" id="GO:0043565">
    <property type="term" value="F:sequence-specific DNA binding"/>
    <property type="evidence" value="ECO:0007669"/>
    <property type="project" value="InterPro"/>
</dbReference>
<evidence type="ECO:0000259" key="5">
    <source>
        <dbReference type="PROSITE" id="PS01124"/>
    </source>
</evidence>
<comment type="caution">
    <text evidence="6">The sequence shown here is derived from an EMBL/GenBank/DDBJ whole genome shotgun (WGS) entry which is preliminary data.</text>
</comment>
<proteinExistence type="predicted"/>
<gene>
    <name evidence="6" type="ORF">OMP40_35000</name>
</gene>
<evidence type="ECO:0000256" key="2">
    <source>
        <dbReference type="ARBA" id="ARBA00023125"/>
    </source>
</evidence>
<evidence type="ECO:0000313" key="6">
    <source>
        <dbReference type="EMBL" id="MDG0813915.1"/>
    </source>
</evidence>
<name>A0A9X4KZ47_9BACL</name>
<dbReference type="Proteomes" id="UP001153404">
    <property type="component" value="Unassembled WGS sequence"/>
</dbReference>
<keyword evidence="4" id="KW-0472">Membrane</keyword>
<feature type="transmembrane region" description="Helical" evidence="4">
    <location>
        <begin position="290"/>
        <end position="314"/>
    </location>
</feature>
<dbReference type="InterPro" id="IPR018060">
    <property type="entry name" value="HTH_AraC"/>
</dbReference>
<reference evidence="6" key="1">
    <citation type="submission" date="2022-10" db="EMBL/GenBank/DDBJ databases">
        <title>Comparative genomic analysis of Cohnella hashimotonis sp. nov., isolated from the International Space Station.</title>
        <authorList>
            <person name="Simpson A."/>
            <person name="Venkateswaran K."/>
        </authorList>
    </citation>
    <scope>NUCLEOTIDE SEQUENCE</scope>
    <source>
        <strain evidence="6">DSM 28161</strain>
    </source>
</reference>
<dbReference type="Gene3D" id="1.10.10.60">
    <property type="entry name" value="Homeodomain-like"/>
    <property type="match status" value="2"/>
</dbReference>
<dbReference type="InterPro" id="IPR009057">
    <property type="entry name" value="Homeodomain-like_sf"/>
</dbReference>
<accession>A0A9X4KZ47</accession>
<dbReference type="EMBL" id="JAPDIA010000009">
    <property type="protein sequence ID" value="MDG0813915.1"/>
    <property type="molecule type" value="Genomic_DNA"/>
</dbReference>
<dbReference type="RefSeq" id="WP_277538396.1">
    <property type="nucleotide sequence ID" value="NZ_JAPDIA010000009.1"/>
</dbReference>
<evidence type="ECO:0000256" key="1">
    <source>
        <dbReference type="ARBA" id="ARBA00023015"/>
    </source>
</evidence>